<reference evidence="5" key="1">
    <citation type="submission" date="2021-01" db="EMBL/GenBank/DDBJ databases">
        <authorList>
            <person name="Corre E."/>
            <person name="Pelletier E."/>
            <person name="Niang G."/>
            <person name="Scheremetjew M."/>
            <person name="Finn R."/>
            <person name="Kale V."/>
            <person name="Holt S."/>
            <person name="Cochrane G."/>
            <person name="Meng A."/>
            <person name="Brown T."/>
            <person name="Cohen L."/>
        </authorList>
    </citation>
    <scope>NUCLEOTIDE SEQUENCE</scope>
    <source>
        <strain evidence="5">CCMP3105</strain>
    </source>
</reference>
<sequence>MSLPQSAAQAPLPCAALVCRSGALAPPSSPLPQRGGRTPAAKQGVARPVGGPSRGPPLPAAEGGEAARPLRLAGSSLAALAAAAALGRRTARQAAAAEVKGEAGEGEGASAEPSDALAADLAEAKAKAAAAKQKKPEPFDVTAQAGVCEPLGYWDPMGFCPLSDRPKFRKLRTAELKHGRVAMLASVGLVAQHYARLPTGTFDDVPNGIWAPFTPWGGFGCCAIIWVSLVLEFVVWAQDPFKEVGDFGDPLNVNMYDSEMRNRELNNGWQGWQRCKCPRRSLPSEDAAADGSSGLALALAFLVITAEGFSRT</sequence>
<dbReference type="GO" id="GO:0009507">
    <property type="term" value="C:chloroplast"/>
    <property type="evidence" value="ECO:0007669"/>
    <property type="project" value="UniProtKB-SubCell"/>
</dbReference>
<dbReference type="EMBL" id="HBNR01009282">
    <property type="protein sequence ID" value="CAE4566499.1"/>
    <property type="molecule type" value="Transcribed_RNA"/>
</dbReference>
<dbReference type="Pfam" id="PF00504">
    <property type="entry name" value="Chloroa_b-bind"/>
    <property type="match status" value="1"/>
</dbReference>
<proteinExistence type="predicted"/>
<feature type="region of interest" description="Disordered" evidence="4">
    <location>
        <begin position="97"/>
        <end position="117"/>
    </location>
</feature>
<dbReference type="Gene3D" id="1.10.3460.10">
    <property type="entry name" value="Chlorophyll a/b binding protein domain"/>
    <property type="match status" value="1"/>
</dbReference>
<accession>A0A7S4UQI6</accession>
<evidence type="ECO:0000256" key="1">
    <source>
        <dbReference type="ARBA" id="ARBA00004229"/>
    </source>
</evidence>
<dbReference type="SUPFAM" id="SSF103511">
    <property type="entry name" value="Chlorophyll a-b binding protein"/>
    <property type="match status" value="1"/>
</dbReference>
<gene>
    <name evidence="5" type="ORF">AMON00008_LOCUS6118</name>
</gene>
<dbReference type="InterPro" id="IPR022796">
    <property type="entry name" value="Chloroa_b-bind"/>
</dbReference>
<keyword evidence="2" id="KW-0150">Chloroplast</keyword>
<feature type="compositionally biased region" description="Low complexity" evidence="4">
    <location>
        <begin position="108"/>
        <end position="117"/>
    </location>
</feature>
<keyword evidence="3" id="KW-0934">Plastid</keyword>
<evidence type="ECO:0000256" key="3">
    <source>
        <dbReference type="ARBA" id="ARBA00022640"/>
    </source>
</evidence>
<feature type="region of interest" description="Disordered" evidence="4">
    <location>
        <begin position="23"/>
        <end position="67"/>
    </location>
</feature>
<evidence type="ECO:0000256" key="4">
    <source>
        <dbReference type="SAM" id="MobiDB-lite"/>
    </source>
</evidence>
<name>A0A7S4UQI6_9DINO</name>
<protein>
    <submittedName>
        <fullName evidence="5">Uncharacterized protein</fullName>
    </submittedName>
</protein>
<evidence type="ECO:0000313" key="5">
    <source>
        <dbReference type="EMBL" id="CAE4566499.1"/>
    </source>
</evidence>
<evidence type="ECO:0000256" key="2">
    <source>
        <dbReference type="ARBA" id="ARBA00022528"/>
    </source>
</evidence>
<organism evidence="5">
    <name type="scientific">Alexandrium monilatum</name>
    <dbReference type="NCBI Taxonomy" id="311494"/>
    <lineage>
        <taxon>Eukaryota</taxon>
        <taxon>Sar</taxon>
        <taxon>Alveolata</taxon>
        <taxon>Dinophyceae</taxon>
        <taxon>Gonyaulacales</taxon>
        <taxon>Pyrocystaceae</taxon>
        <taxon>Alexandrium</taxon>
    </lineage>
</organism>
<dbReference type="AlphaFoldDB" id="A0A7S4UQI6"/>
<comment type="subcellular location">
    <subcellularLocation>
        <location evidence="1">Plastid</location>
        <location evidence="1">Chloroplast</location>
    </subcellularLocation>
</comment>